<evidence type="ECO:0000313" key="1">
    <source>
        <dbReference type="EMBL" id="QDH47146.1"/>
    </source>
</evidence>
<accession>A0A514A1N3</accession>
<proteinExistence type="predicted"/>
<evidence type="ECO:0000313" key="2">
    <source>
        <dbReference type="Proteomes" id="UP000318420"/>
    </source>
</evidence>
<name>A0A514A1N3_9CAUD</name>
<reference evidence="1 2" key="1">
    <citation type="submission" date="2019-04" db="EMBL/GenBank/DDBJ databases">
        <title>Novel bacteriophages capable of disrupting biofilms from clinical strains of Aeromonas hydrophila with intrinsic antibiotic resistance.</title>
        <authorList>
            <person name="Kabwe M."/>
            <person name="Brown T.L."/>
            <person name="Speirs L."/>
            <person name="Ku H."/>
            <person name="Leach M."/>
            <person name="Chan H.T."/>
            <person name="Petrovski S."/>
            <person name="Lock P."/>
            <person name="Tucci J."/>
        </authorList>
    </citation>
    <scope>NUCLEOTIDE SEQUENCE [LARGE SCALE GENOMIC DNA]</scope>
</reference>
<dbReference type="EMBL" id="MK838116">
    <property type="protein sequence ID" value="QDH47146.1"/>
    <property type="molecule type" value="Genomic_DNA"/>
</dbReference>
<gene>
    <name evidence="1" type="ORF">LAh10_142</name>
</gene>
<organism evidence="1 2">
    <name type="scientific">Aeromonas phage LAh10</name>
    <dbReference type="NCBI Taxonomy" id="2591025"/>
    <lineage>
        <taxon>Viruses</taxon>
        <taxon>Duplodnaviria</taxon>
        <taxon>Heunggongvirae</taxon>
        <taxon>Uroviricota</taxon>
        <taxon>Caudoviricetes</taxon>
        <taxon>Chimalliviridae</taxon>
        <taxon>Ludhianavirus</taxon>
        <taxon>Ludhianavirus LAh10</taxon>
    </lineage>
</organism>
<sequence length="201" mass="22934">MHLQHDNICLKKFRTVKTLDILEHTMYDEEDSGILPQPVEGTKADKSIKKKDEFIAEINRILNKTDDKRQAESELVSMLTKQRALLLDVAMETYISKPSNCKLLDSINTLTGLLEKTIRDERKERAKEKEAEDNRANFATFVNALNEVAAGKLVLPNYGDRAMILDPLKPIKELSFDERIKEGEIDQGVQEIDISEIEATF</sequence>
<protein>
    <submittedName>
        <fullName evidence="1">Uncharacterized protein</fullName>
    </submittedName>
</protein>
<dbReference type="Proteomes" id="UP000318420">
    <property type="component" value="Segment"/>
</dbReference>
<keyword evidence="2" id="KW-1185">Reference proteome</keyword>